<feature type="signal peptide" evidence="1">
    <location>
        <begin position="1"/>
        <end position="19"/>
    </location>
</feature>
<keyword evidence="3" id="KW-1185">Reference proteome</keyword>
<evidence type="ECO:0008006" key="4">
    <source>
        <dbReference type="Google" id="ProtNLM"/>
    </source>
</evidence>
<dbReference type="STRING" id="216432.CA2559_06830"/>
<evidence type="ECO:0000256" key="1">
    <source>
        <dbReference type="SAM" id="SignalP"/>
    </source>
</evidence>
<dbReference type="GeneID" id="89453144"/>
<sequence length="340" mass="37397">MKQILFTLVFLTTITTVSAQQNLDELLASGVEDAQTFTQQYITPGAEGLLWNTTSGWMQGAKVKKVLGFEFSVMGSATLIKDEQKSFTFNNSDYNNLELQNGNASQEVATAFGENNPDVLVVTTVENEFGFEEEVEIVLPQGLGSENISFLPTAFLQARLGVFKATEVKVRYFPKIEYEDIKTGLVGIAVQHEISQWFPGSDVLPIRVSALVSYTNTSGEYDFTDEGVIEGENQRFELTQNSYTVEAQVSTKLPIINFYGGLGYVTGTSEFDILGTYRFRDATPIFGGEESITDPFSIENDISGVRATLGLKLNLGFFGLHADYNIADYNTVSAGVHFGI</sequence>
<name>A3U888_CROAH</name>
<dbReference type="KEGG" id="cat:CA2559_06830"/>
<proteinExistence type="predicted"/>
<dbReference type="EMBL" id="CP002046">
    <property type="protein sequence ID" value="EAP88455.1"/>
    <property type="molecule type" value="Genomic_DNA"/>
</dbReference>
<reference evidence="2 3" key="1">
    <citation type="journal article" date="2010" name="J. Bacteriol.">
        <title>The complete genome sequence of Croceibacter atlanticus HTCC2559T.</title>
        <authorList>
            <person name="Oh H.M."/>
            <person name="Kang I."/>
            <person name="Ferriera S."/>
            <person name="Giovannoni S.J."/>
            <person name="Cho J.C."/>
        </authorList>
    </citation>
    <scope>NUCLEOTIDE SEQUENCE [LARGE SCALE GENOMIC DNA]</scope>
    <source>
        <strain evidence="3">ATCC BAA-628 / HTCC2559 / KCTC 12090</strain>
    </source>
</reference>
<feature type="chain" id="PRO_5002659070" description="Outer membrane protein beta-barrel domain-containing protein" evidence="1">
    <location>
        <begin position="20"/>
        <end position="340"/>
    </location>
</feature>
<dbReference type="eggNOG" id="ENOG502Z8Z5">
    <property type="taxonomic scope" value="Bacteria"/>
</dbReference>
<dbReference type="AlphaFoldDB" id="A3U888"/>
<gene>
    <name evidence="2" type="ordered locus">CA2559_06830</name>
</gene>
<organism evidence="2 3">
    <name type="scientific">Croceibacter atlanticus (strain ATCC BAA-628 / JCM 21780 / CIP 108009 / IAM 15332 / KCTC 12090 / HTCC2559)</name>
    <dbReference type="NCBI Taxonomy" id="216432"/>
    <lineage>
        <taxon>Bacteria</taxon>
        <taxon>Pseudomonadati</taxon>
        <taxon>Bacteroidota</taxon>
        <taxon>Flavobacteriia</taxon>
        <taxon>Flavobacteriales</taxon>
        <taxon>Flavobacteriaceae</taxon>
        <taxon>Croceibacter</taxon>
    </lineage>
</organism>
<evidence type="ECO:0000313" key="3">
    <source>
        <dbReference type="Proteomes" id="UP000002297"/>
    </source>
</evidence>
<dbReference type="RefSeq" id="WP_013187123.1">
    <property type="nucleotide sequence ID" value="NC_014230.1"/>
</dbReference>
<dbReference type="OrthoDB" id="9775382at2"/>
<dbReference type="Pfam" id="PF20230">
    <property type="entry name" value="DUF6588"/>
    <property type="match status" value="1"/>
</dbReference>
<dbReference type="HOGENOM" id="CLU_815801_0_0_10"/>
<dbReference type="InterPro" id="IPR046495">
    <property type="entry name" value="DUF6588"/>
</dbReference>
<protein>
    <recommendedName>
        <fullName evidence="4">Outer membrane protein beta-barrel domain-containing protein</fullName>
    </recommendedName>
</protein>
<accession>A3U888</accession>
<dbReference type="Proteomes" id="UP000002297">
    <property type="component" value="Chromosome"/>
</dbReference>
<evidence type="ECO:0000313" key="2">
    <source>
        <dbReference type="EMBL" id="EAP88455.1"/>
    </source>
</evidence>
<keyword evidence="1" id="KW-0732">Signal</keyword>